<organism evidence="1 2">
    <name type="scientific">Avena sativa</name>
    <name type="common">Oat</name>
    <dbReference type="NCBI Taxonomy" id="4498"/>
    <lineage>
        <taxon>Eukaryota</taxon>
        <taxon>Viridiplantae</taxon>
        <taxon>Streptophyta</taxon>
        <taxon>Embryophyta</taxon>
        <taxon>Tracheophyta</taxon>
        <taxon>Spermatophyta</taxon>
        <taxon>Magnoliopsida</taxon>
        <taxon>Liliopsida</taxon>
        <taxon>Poales</taxon>
        <taxon>Poaceae</taxon>
        <taxon>BOP clade</taxon>
        <taxon>Pooideae</taxon>
        <taxon>Poodae</taxon>
        <taxon>Poeae</taxon>
        <taxon>Poeae Chloroplast Group 1 (Aveneae type)</taxon>
        <taxon>Aveninae</taxon>
        <taxon>Avena</taxon>
    </lineage>
</organism>
<accession>A0ACD5VK37</accession>
<protein>
    <submittedName>
        <fullName evidence="1">Uncharacterized protein</fullName>
    </submittedName>
</protein>
<reference evidence="1" key="1">
    <citation type="submission" date="2021-05" db="EMBL/GenBank/DDBJ databases">
        <authorList>
            <person name="Scholz U."/>
            <person name="Mascher M."/>
            <person name="Fiebig A."/>
        </authorList>
    </citation>
    <scope>NUCLEOTIDE SEQUENCE [LARGE SCALE GENOMIC DNA]</scope>
</reference>
<proteinExistence type="predicted"/>
<reference evidence="1" key="2">
    <citation type="submission" date="2025-09" db="UniProtKB">
        <authorList>
            <consortium name="EnsemblPlants"/>
        </authorList>
    </citation>
    <scope>IDENTIFICATION</scope>
</reference>
<evidence type="ECO:0000313" key="1">
    <source>
        <dbReference type="EnsemblPlants" id="AVESA.00010b.r2.3CG0463190.1.CDS.1"/>
    </source>
</evidence>
<keyword evidence="2" id="KW-1185">Reference proteome</keyword>
<dbReference type="Proteomes" id="UP001732700">
    <property type="component" value="Chromosome 3C"/>
</dbReference>
<sequence>MEGTVVCRALLVIAVILTAQLCGCCTANVMGGGDGFAVEFIHRDSFKSPFRDPSLTPHDRMLAATRRSTVRAAALARSYAAVRSPDGAVSEIISKPFEYLMYVNVGTPPTRRLAMADTGSDLVWLHCTNDTTIASQFHPSSSSTFGTVRCDSAACHALPGTSCDADGSSCRYDYAYGDGSETIGVLSTETFTFEDAPGGCTNCRERPQLLVQNVNFGCTTSTAGVFAADGIVGLGDGNSSLVSQIGADTSLGRRFSYCLSPFSAQNASSALNFGARAAVTEPGAVTTRLFPSHGDALHIIALEAVRIGNATFAPPGSPNPYKVAIDTGSMLTYLARALLDPMVEELKRRINLPTVPSPDHMLHLCYDVTGPASKSLFVKNAPDITVQLAGSGTGGPAVTLKAENMFAEVQEGTMCLAVARVTEEQPLAIIGCISQQNLHVGYDLDKNTVTVAAADCASSYQSPSASV</sequence>
<name>A0ACD5VK37_AVESA</name>
<evidence type="ECO:0000313" key="2">
    <source>
        <dbReference type="Proteomes" id="UP001732700"/>
    </source>
</evidence>
<dbReference type="EnsemblPlants" id="AVESA.00010b.r2.3CG0463190.1">
    <property type="protein sequence ID" value="AVESA.00010b.r2.3CG0463190.1.CDS.1"/>
    <property type="gene ID" value="AVESA.00010b.r2.3CG0463190"/>
</dbReference>